<sequence>MKVSGSSLKLNKYGIDDSPIAITGFYAPCSHSQVSNHLTLLAESLPLMRMISLQCQHSVAVTGTDALYPGHFIIQIHWRPSIPWIKGFAKGGSKQDLERHSHWKSHGGQCGVIKRALEWFASEEARSVSAACNDWHNSSLSADMPFFLISIASNSHATIRHLKDREACQADNQKLLFGFYNPSHGKDPGWPLRNFLALICSRCIVMSIPMPGHPVTSQEEKSVDSLALTDRGVKRLGCYFCNDVVAPTDVVSEYRKRGIEFLLQALNHPTYLEDLTGLTELKKSANSFKLDWDDETDDYNDDELFKLVIQDK</sequence>
<feature type="domain" description="Ubiquitin-like modifier-activating enzyme Atg7 N-terminal" evidence="1">
    <location>
        <begin position="6"/>
        <end position="63"/>
    </location>
</feature>
<dbReference type="InterPro" id="IPR042523">
    <property type="entry name" value="Atg7_N_2"/>
</dbReference>
<dbReference type="Gene3D" id="3.40.50.720">
    <property type="entry name" value="NAD(P)-binding Rossmann-like Domain"/>
    <property type="match status" value="1"/>
</dbReference>
<organism evidence="2">
    <name type="scientific">Populus alba</name>
    <name type="common">White poplar</name>
    <dbReference type="NCBI Taxonomy" id="43335"/>
    <lineage>
        <taxon>Eukaryota</taxon>
        <taxon>Viridiplantae</taxon>
        <taxon>Streptophyta</taxon>
        <taxon>Embryophyta</taxon>
        <taxon>Tracheophyta</taxon>
        <taxon>Spermatophyta</taxon>
        <taxon>Magnoliopsida</taxon>
        <taxon>eudicotyledons</taxon>
        <taxon>Gunneridae</taxon>
        <taxon>Pentapetalae</taxon>
        <taxon>rosids</taxon>
        <taxon>fabids</taxon>
        <taxon>Malpighiales</taxon>
        <taxon>Salicaceae</taxon>
        <taxon>Saliceae</taxon>
        <taxon>Populus</taxon>
    </lineage>
</organism>
<comment type="caution">
    <text evidence="2">The sequence shown here is derived from an EMBL/GenBank/DDBJ whole genome shotgun (WGS) entry which is preliminary data.</text>
</comment>
<dbReference type="EMBL" id="RCHU01000229">
    <property type="protein sequence ID" value="TKS10510.1"/>
    <property type="molecule type" value="Genomic_DNA"/>
</dbReference>
<dbReference type="Pfam" id="PF16420">
    <property type="entry name" value="ATG7_N"/>
    <property type="match status" value="2"/>
</dbReference>
<proteinExistence type="predicted"/>
<dbReference type="STRING" id="43335.A0A4U5QIN5"/>
<dbReference type="InterPro" id="IPR032197">
    <property type="entry name" value="Atg7_N"/>
</dbReference>
<evidence type="ECO:0000259" key="1">
    <source>
        <dbReference type="Pfam" id="PF16420"/>
    </source>
</evidence>
<dbReference type="Gene3D" id="3.40.140.100">
    <property type="entry name" value="Ubiquitin-like modifier-activating enzyme ATG7 C-terminal domain"/>
    <property type="match status" value="1"/>
</dbReference>
<protein>
    <recommendedName>
        <fullName evidence="1">Ubiquitin-like modifier-activating enzyme Atg7 N-terminal domain-containing protein</fullName>
    </recommendedName>
</protein>
<accession>A0A4U5QIN5</accession>
<evidence type="ECO:0000313" key="2">
    <source>
        <dbReference type="EMBL" id="TKS10510.1"/>
    </source>
</evidence>
<reference evidence="2" key="1">
    <citation type="submission" date="2018-10" db="EMBL/GenBank/DDBJ databases">
        <title>Population genomic analysis revealed the cold adaptation of white poplar.</title>
        <authorList>
            <person name="Liu Y.-J."/>
        </authorList>
    </citation>
    <scope>NUCLEOTIDE SEQUENCE [LARGE SCALE GENOMIC DNA]</scope>
    <source>
        <strain evidence="2">PAL-ZL1</strain>
    </source>
</reference>
<feature type="domain" description="Ubiquitin-like modifier-activating enzyme Atg7 N-terminal" evidence="1">
    <location>
        <begin position="112"/>
        <end position="204"/>
    </location>
</feature>
<dbReference type="InterPro" id="IPR042522">
    <property type="entry name" value="Atg7_N_1"/>
</dbReference>
<dbReference type="AlphaFoldDB" id="A0A4U5QIN5"/>
<name>A0A4U5QIN5_POPAL</name>
<dbReference type="Gene3D" id="3.40.140.70">
    <property type="entry name" value="Ubiquitin-like modifier-activating enzyme ATG7 N-terminal domain"/>
    <property type="match status" value="1"/>
</dbReference>
<gene>
    <name evidence="2" type="ORF">D5086_0000081860</name>
</gene>